<dbReference type="SUPFAM" id="SSF116734">
    <property type="entry name" value="DNA methylase specificity domain"/>
    <property type="match status" value="2"/>
</dbReference>
<dbReference type="GO" id="GO:0003677">
    <property type="term" value="F:DNA binding"/>
    <property type="evidence" value="ECO:0007669"/>
    <property type="project" value="UniProtKB-KW"/>
</dbReference>
<dbReference type="InterPro" id="IPR000055">
    <property type="entry name" value="Restrct_endonuc_typeI_TRD"/>
</dbReference>
<proteinExistence type="inferred from homology"/>
<dbReference type="Gene3D" id="1.10.287.1120">
    <property type="entry name" value="Bipartite methylase S protein"/>
    <property type="match status" value="1"/>
</dbReference>
<dbReference type="EMBL" id="MDGM01000009">
    <property type="protein sequence ID" value="PIB25625.1"/>
    <property type="molecule type" value="Genomic_DNA"/>
</dbReference>
<dbReference type="PANTHER" id="PTHR30408:SF12">
    <property type="entry name" value="TYPE I RESTRICTION ENZYME MJAVIII SPECIFICITY SUBUNIT"/>
    <property type="match status" value="1"/>
</dbReference>
<name>A0A2G5K856_9RHOB</name>
<dbReference type="InterPro" id="IPR052021">
    <property type="entry name" value="Type-I_RS_S_subunit"/>
</dbReference>
<evidence type="ECO:0000313" key="5">
    <source>
        <dbReference type="EMBL" id="PIB25625.1"/>
    </source>
</evidence>
<feature type="domain" description="Type I restriction modification DNA specificity" evidence="4">
    <location>
        <begin position="18"/>
        <end position="198"/>
    </location>
</feature>
<comment type="caution">
    <text evidence="5">The sequence shown here is derived from an EMBL/GenBank/DDBJ whole genome shotgun (WGS) entry which is preliminary data.</text>
</comment>
<protein>
    <recommendedName>
        <fullName evidence="4">Type I restriction modification DNA specificity domain-containing protein</fullName>
    </recommendedName>
</protein>
<evidence type="ECO:0000259" key="4">
    <source>
        <dbReference type="Pfam" id="PF01420"/>
    </source>
</evidence>
<keyword evidence="3" id="KW-0238">DNA-binding</keyword>
<keyword evidence="6" id="KW-1185">Reference proteome</keyword>
<dbReference type="AlphaFoldDB" id="A0A2G5K856"/>
<sequence length="403" mass="44668">MSVADIVPVLRFPEFSGDWEGIRLGEIVSQSYQGVNTAADQVQYVSSGAPIIQAKHITSGELDFSEARSIGSADYKTYCSKFNPVLNDILVSNIGTLGKVIIVNEDQKFLIAWNIFLVRLAAEQTFPRFVFHVLKNTASGGYFERMKSGNATKFVNKTDMLAIRFGLPSLPEQKKIAAFLGVVDAKFAGLKARQEGLERYKRGLMQALFSQRLRFTKSDGTAFPDWEEKRLGDVLSVEMGQSPSSSSYNDQKEGLPLIQGNADVKFRLSAPRRYTSEITKICEIDDILLSVRAPVGETSKAIHRACIGRGIAALRANKPQHQEFWHQFLLRYEPKWAALEQGSTFAAISGPDIRSLKVKAPHPDEQQKIADALSAMDAKIAAVAGQVAKMQEFKKGLLQQMFV</sequence>
<dbReference type="Proteomes" id="UP000231516">
    <property type="component" value="Unassembled WGS sequence"/>
</dbReference>
<accession>A0A2G5K856</accession>
<evidence type="ECO:0000256" key="1">
    <source>
        <dbReference type="ARBA" id="ARBA00010923"/>
    </source>
</evidence>
<evidence type="ECO:0000256" key="2">
    <source>
        <dbReference type="ARBA" id="ARBA00022747"/>
    </source>
</evidence>
<dbReference type="RefSeq" id="WP_099592008.1">
    <property type="nucleotide sequence ID" value="NZ_MDGM01000009.1"/>
</dbReference>
<dbReference type="GO" id="GO:0009307">
    <property type="term" value="P:DNA restriction-modification system"/>
    <property type="evidence" value="ECO:0007669"/>
    <property type="project" value="UniProtKB-KW"/>
</dbReference>
<reference evidence="5 6" key="1">
    <citation type="submission" date="2016-08" db="EMBL/GenBank/DDBJ databases">
        <title>Draft genome of Amylibacter sp. strain 4G11.</title>
        <authorList>
            <person name="Wong S.-K."/>
            <person name="Hamasaki K."/>
            <person name="Yoshizawa S."/>
        </authorList>
    </citation>
    <scope>NUCLEOTIDE SEQUENCE [LARGE SCALE GENOMIC DNA]</scope>
    <source>
        <strain evidence="5 6">4G11</strain>
    </source>
</reference>
<dbReference type="Gene3D" id="3.90.220.20">
    <property type="entry name" value="DNA methylase specificity domains"/>
    <property type="match status" value="2"/>
</dbReference>
<evidence type="ECO:0000313" key="6">
    <source>
        <dbReference type="Proteomes" id="UP000231516"/>
    </source>
</evidence>
<comment type="similarity">
    <text evidence="1">Belongs to the type-I restriction system S methylase family.</text>
</comment>
<gene>
    <name evidence="5" type="ORF">BFP76_00345</name>
</gene>
<dbReference type="Pfam" id="PF01420">
    <property type="entry name" value="Methylase_S"/>
    <property type="match status" value="2"/>
</dbReference>
<feature type="domain" description="Type I restriction modification DNA specificity" evidence="4">
    <location>
        <begin position="225"/>
        <end position="382"/>
    </location>
</feature>
<organism evidence="5 6">
    <name type="scientific">Paramylibacter kogurei</name>
    <dbReference type="NCBI Taxonomy" id="1889778"/>
    <lineage>
        <taxon>Bacteria</taxon>
        <taxon>Pseudomonadati</taxon>
        <taxon>Pseudomonadota</taxon>
        <taxon>Alphaproteobacteria</taxon>
        <taxon>Rhodobacterales</taxon>
        <taxon>Paracoccaceae</taxon>
        <taxon>Paramylibacter</taxon>
    </lineage>
</organism>
<dbReference type="CDD" id="cd17246">
    <property type="entry name" value="RMtype1_S_SonII-TRD2-CR2_like"/>
    <property type="match status" value="1"/>
</dbReference>
<dbReference type="PANTHER" id="PTHR30408">
    <property type="entry name" value="TYPE-1 RESTRICTION ENZYME ECOKI SPECIFICITY PROTEIN"/>
    <property type="match status" value="1"/>
</dbReference>
<dbReference type="OrthoDB" id="512700at2"/>
<evidence type="ECO:0000256" key="3">
    <source>
        <dbReference type="ARBA" id="ARBA00023125"/>
    </source>
</evidence>
<dbReference type="InterPro" id="IPR044946">
    <property type="entry name" value="Restrct_endonuc_typeI_TRD_sf"/>
</dbReference>
<keyword evidence="2" id="KW-0680">Restriction system</keyword>